<dbReference type="GO" id="GO:0032588">
    <property type="term" value="C:trans-Golgi network membrane"/>
    <property type="evidence" value="ECO:0007669"/>
    <property type="project" value="TreeGrafter"/>
</dbReference>
<evidence type="ECO:0000256" key="3">
    <source>
        <dbReference type="ARBA" id="ARBA00022989"/>
    </source>
</evidence>
<dbReference type="RefSeq" id="XP_043045948.1">
    <property type="nucleotide sequence ID" value="XM_043187712.1"/>
</dbReference>
<keyword evidence="8" id="KW-1185">Reference proteome</keyword>
<dbReference type="EMBL" id="MU250523">
    <property type="protein sequence ID" value="KAG7452448.1"/>
    <property type="molecule type" value="Genomic_DNA"/>
</dbReference>
<reference evidence="7" key="1">
    <citation type="submission" date="2020-11" db="EMBL/GenBank/DDBJ databases">
        <title>Adaptations for nitrogen fixation in a non-lichenized fungal sporocarp promotes dispersal by wood-feeding termites.</title>
        <authorList>
            <consortium name="DOE Joint Genome Institute"/>
            <person name="Koch R.A."/>
            <person name="Yoon G."/>
            <person name="Arayal U."/>
            <person name="Lail K."/>
            <person name="Amirebrahimi M."/>
            <person name="Labutti K."/>
            <person name="Lipzen A."/>
            <person name="Riley R."/>
            <person name="Barry K."/>
            <person name="Henrissat B."/>
            <person name="Grigoriev I.V."/>
            <person name="Herr J.R."/>
            <person name="Aime M.C."/>
        </authorList>
    </citation>
    <scope>NUCLEOTIDE SEQUENCE</scope>
    <source>
        <strain evidence="7">MCA 3950</strain>
    </source>
</reference>
<proteinExistence type="predicted"/>
<feature type="region of interest" description="Disordered" evidence="5">
    <location>
        <begin position="63"/>
        <end position="85"/>
    </location>
</feature>
<feature type="transmembrane region" description="Helical" evidence="6">
    <location>
        <begin position="207"/>
        <end position="229"/>
    </location>
</feature>
<dbReference type="GeneID" id="66110009"/>
<keyword evidence="2 6" id="KW-0812">Transmembrane</keyword>
<dbReference type="PANTHER" id="PTHR10687">
    <property type="entry name" value="SECRETORY CARRIER-ASSOCIATED MEMBRANE PROTEIN SCAMP"/>
    <property type="match status" value="1"/>
</dbReference>
<evidence type="ECO:0000256" key="4">
    <source>
        <dbReference type="ARBA" id="ARBA00023136"/>
    </source>
</evidence>
<dbReference type="PANTHER" id="PTHR10687:SF90">
    <property type="entry name" value="SECRETORY CARRIER MEMBRANE PROTEIN"/>
    <property type="match status" value="1"/>
</dbReference>
<evidence type="ECO:0000256" key="1">
    <source>
        <dbReference type="ARBA" id="ARBA00004141"/>
    </source>
</evidence>
<evidence type="ECO:0000313" key="7">
    <source>
        <dbReference type="EMBL" id="KAG7452448.1"/>
    </source>
</evidence>
<dbReference type="OrthoDB" id="242866at2759"/>
<evidence type="ECO:0000256" key="6">
    <source>
        <dbReference type="SAM" id="Phobius"/>
    </source>
</evidence>
<keyword evidence="3 6" id="KW-1133">Transmembrane helix</keyword>
<evidence type="ECO:0000256" key="2">
    <source>
        <dbReference type="ARBA" id="ARBA00022692"/>
    </source>
</evidence>
<dbReference type="InterPro" id="IPR007273">
    <property type="entry name" value="SCAMP"/>
</dbReference>
<dbReference type="Pfam" id="PF04144">
    <property type="entry name" value="SCAMP"/>
    <property type="match status" value="1"/>
</dbReference>
<evidence type="ECO:0000313" key="8">
    <source>
        <dbReference type="Proteomes" id="UP000812287"/>
    </source>
</evidence>
<comment type="subcellular location">
    <subcellularLocation>
        <location evidence="1">Membrane</location>
        <topology evidence="1">Multi-pass membrane protein</topology>
    </subcellularLocation>
</comment>
<gene>
    <name evidence="7" type="ORF">BT62DRAFT_939386</name>
</gene>
<name>A0A9P8AYA5_9AGAR</name>
<dbReference type="Proteomes" id="UP000812287">
    <property type="component" value="Unassembled WGS sequence"/>
</dbReference>
<sequence>MLCAMQHRLTHSNRGGRRHPRGLVCSLWCKHVLLLLGVRVNCILPFDTILNMSYAQNPFASTHSLDTNPFDDPTPPQSQSTDTRLEELQQRELDLERREQELNRKAEHIRQHGKNNWPPFFPLIFHSIPEEIPEASQPLITRLYQLWLVLLGTLVLNMIACIFILIAGSSDGGRDVGASIGYLFVISVTSFLLWYRPIYNGYMKEQALYYYLYFFFGGFHLLFSIYMIIGVPSTGSAGLIQTIQMFVNHHWVAAILGLVATIGWIIQGVGNAFYYRQIYAHHTVAGHTMEKAKTELASHGAKAYFTRG</sequence>
<comment type="caution">
    <text evidence="7">The sequence shown here is derived from an EMBL/GenBank/DDBJ whole genome shotgun (WGS) entry which is preliminary data.</text>
</comment>
<dbReference type="GO" id="GO:0015031">
    <property type="term" value="P:protein transport"/>
    <property type="evidence" value="ECO:0007669"/>
    <property type="project" value="InterPro"/>
</dbReference>
<dbReference type="AlphaFoldDB" id="A0A9P8AYA5"/>
<feature type="transmembrane region" description="Helical" evidence="6">
    <location>
        <begin position="249"/>
        <end position="266"/>
    </location>
</feature>
<dbReference type="GO" id="GO:0055038">
    <property type="term" value="C:recycling endosome membrane"/>
    <property type="evidence" value="ECO:0007669"/>
    <property type="project" value="TreeGrafter"/>
</dbReference>
<feature type="transmembrane region" description="Helical" evidence="6">
    <location>
        <begin position="146"/>
        <end position="170"/>
    </location>
</feature>
<keyword evidence="4 6" id="KW-0472">Membrane</keyword>
<organism evidence="7 8">
    <name type="scientific">Guyanagaster necrorhizus</name>
    <dbReference type="NCBI Taxonomy" id="856835"/>
    <lineage>
        <taxon>Eukaryota</taxon>
        <taxon>Fungi</taxon>
        <taxon>Dikarya</taxon>
        <taxon>Basidiomycota</taxon>
        <taxon>Agaricomycotina</taxon>
        <taxon>Agaricomycetes</taxon>
        <taxon>Agaricomycetidae</taxon>
        <taxon>Agaricales</taxon>
        <taxon>Marasmiineae</taxon>
        <taxon>Physalacriaceae</taxon>
        <taxon>Guyanagaster</taxon>
    </lineage>
</organism>
<feature type="transmembrane region" description="Helical" evidence="6">
    <location>
        <begin position="176"/>
        <end position="195"/>
    </location>
</feature>
<evidence type="ECO:0000256" key="5">
    <source>
        <dbReference type="SAM" id="MobiDB-lite"/>
    </source>
</evidence>
<accession>A0A9P8AYA5</accession>
<protein>
    <submittedName>
        <fullName evidence="7">Scamp-domain-containing protein</fullName>
    </submittedName>
</protein>